<feature type="compositionally biased region" description="Basic and acidic residues" evidence="1">
    <location>
        <begin position="8"/>
        <end position="21"/>
    </location>
</feature>
<sequence length="102" mass="11883">MATQQHGGKSEAHETRDHDTIRRWAEERKAVPATVRGTARGDDEAGILRFDFVGDGQKREEALEEISWDEFFEKFDEAKLTFLYQDRTADGHVSRFNKFVRH</sequence>
<feature type="region of interest" description="Disordered" evidence="1">
    <location>
        <begin position="1"/>
        <end position="21"/>
    </location>
</feature>
<reference evidence="2 3" key="1">
    <citation type="submission" date="2014-01" db="EMBL/GenBank/DDBJ databases">
        <title>Genome sequence determination for a cystic fibrosis isolate, Inquilinus limosus.</title>
        <authorList>
            <person name="Pino M."/>
            <person name="Di Conza J."/>
            <person name="Gutkind G."/>
        </authorList>
    </citation>
    <scope>NUCLEOTIDE SEQUENCE [LARGE SCALE GENOMIC DNA]</scope>
    <source>
        <strain evidence="2 3">MP06</strain>
    </source>
</reference>
<accession>A0A0A0D5H4</accession>
<protein>
    <submittedName>
        <fullName evidence="2">1,4-alpha-glucan branching enzyme</fullName>
    </submittedName>
</protein>
<dbReference type="EMBL" id="JANX01000340">
    <property type="protein sequence ID" value="KGM32297.1"/>
    <property type="molecule type" value="Genomic_DNA"/>
</dbReference>
<dbReference type="AlphaFoldDB" id="A0A0A0D5H4"/>
<evidence type="ECO:0000313" key="3">
    <source>
        <dbReference type="Proteomes" id="UP000029995"/>
    </source>
</evidence>
<evidence type="ECO:0000256" key="1">
    <source>
        <dbReference type="SAM" id="MobiDB-lite"/>
    </source>
</evidence>
<gene>
    <name evidence="2" type="ORF">P409_22205</name>
</gene>
<comment type="caution">
    <text evidence="2">The sequence shown here is derived from an EMBL/GenBank/DDBJ whole genome shotgun (WGS) entry which is preliminary data.</text>
</comment>
<proteinExistence type="predicted"/>
<dbReference type="OrthoDB" id="9808866at2"/>
<organism evidence="2 3">
    <name type="scientific">Inquilinus limosus MP06</name>
    <dbReference type="NCBI Taxonomy" id="1398085"/>
    <lineage>
        <taxon>Bacteria</taxon>
        <taxon>Pseudomonadati</taxon>
        <taxon>Pseudomonadota</taxon>
        <taxon>Alphaproteobacteria</taxon>
        <taxon>Rhodospirillales</taxon>
        <taxon>Rhodospirillaceae</taxon>
        <taxon>Inquilinus</taxon>
    </lineage>
</organism>
<dbReference type="RefSeq" id="WP_034843794.1">
    <property type="nucleotide sequence ID" value="NZ_JANX01000340.1"/>
</dbReference>
<evidence type="ECO:0000313" key="2">
    <source>
        <dbReference type="EMBL" id="KGM32297.1"/>
    </source>
</evidence>
<dbReference type="Proteomes" id="UP000029995">
    <property type="component" value="Unassembled WGS sequence"/>
</dbReference>
<name>A0A0A0D5H4_9PROT</name>